<dbReference type="PANTHER" id="PTHR33318:SF22">
    <property type="entry name" value="SUPPRESSOR PROTEIN SRP40-LIKE ISOFORM X1"/>
    <property type="match status" value="1"/>
</dbReference>
<comment type="caution">
    <text evidence="2">The sequence shown here is derived from an EMBL/GenBank/DDBJ whole genome shotgun (WGS) entry which is preliminary data.</text>
</comment>
<dbReference type="InterPro" id="IPR039300">
    <property type="entry name" value="JASON"/>
</dbReference>
<evidence type="ECO:0000313" key="3">
    <source>
        <dbReference type="Proteomes" id="UP001396334"/>
    </source>
</evidence>
<sequence length="468" mass="51323">MIRMDISIIEKACKNKRRRHLVDGASSVDQKHEAVQSNKEEGFWKPFSPIIVKKEKIGELLMIKSGKKKVAFDLNVETRVELLVESSDKLLKNEGNKETEGTDRGIGSSGLDLSALTVVCMPQNNGYQNRAESGDELKDLDLEINDANEEDGIAKAKNEPQLDIEETSESLFSLSIESRKLACEIESDEKEVSSPMPVVLNRNAKDEGDQCVQSVLNPVENLPQWKGVKAKASSSLKNEEKENINVVGGFNIPISPEPDFKLGTSSAKLCSNCRKLVGQEIAVDTSLSSWLVGPENTPNSKGSTNSVGNLAASQKTNSPRSYEDRPILGALTVEDLKQHSASNSSKKCRSRSPDETPITGTVGSYETPRSYEDRPILGALTVEDLKQHSASNSSRKCRRRSPDETPIIGTVGSYWSHTGQIVDTDSSSPRKGAPRTRSRNTQEEKLKWNAIPFEARLERALDTGIAGV</sequence>
<reference evidence="2 3" key="1">
    <citation type="journal article" date="2024" name="G3 (Bethesda)">
        <title>Genome assembly of Hibiscus sabdariffa L. provides insights into metabolisms of medicinal natural products.</title>
        <authorList>
            <person name="Kim T."/>
        </authorList>
    </citation>
    <scope>NUCLEOTIDE SEQUENCE [LARGE SCALE GENOMIC DNA]</scope>
    <source>
        <strain evidence="2">TK-2024</strain>
        <tissue evidence="2">Old leaves</tissue>
    </source>
</reference>
<evidence type="ECO:0000313" key="2">
    <source>
        <dbReference type="EMBL" id="KAK9017296.1"/>
    </source>
</evidence>
<feature type="region of interest" description="Disordered" evidence="1">
    <location>
        <begin position="418"/>
        <end position="444"/>
    </location>
</feature>
<proteinExistence type="predicted"/>
<accession>A0ABR2RWH2</accession>
<gene>
    <name evidence="2" type="ORF">V6N11_079775</name>
</gene>
<name>A0ABR2RWH2_9ROSI</name>
<dbReference type="EMBL" id="JBBPBN010000020">
    <property type="protein sequence ID" value="KAK9017296.1"/>
    <property type="molecule type" value="Genomic_DNA"/>
</dbReference>
<keyword evidence="3" id="KW-1185">Reference proteome</keyword>
<feature type="compositionally biased region" description="Polar residues" evidence="1">
    <location>
        <begin position="418"/>
        <end position="429"/>
    </location>
</feature>
<organism evidence="2 3">
    <name type="scientific">Hibiscus sabdariffa</name>
    <name type="common">roselle</name>
    <dbReference type="NCBI Taxonomy" id="183260"/>
    <lineage>
        <taxon>Eukaryota</taxon>
        <taxon>Viridiplantae</taxon>
        <taxon>Streptophyta</taxon>
        <taxon>Embryophyta</taxon>
        <taxon>Tracheophyta</taxon>
        <taxon>Spermatophyta</taxon>
        <taxon>Magnoliopsida</taxon>
        <taxon>eudicotyledons</taxon>
        <taxon>Gunneridae</taxon>
        <taxon>Pentapetalae</taxon>
        <taxon>rosids</taxon>
        <taxon>malvids</taxon>
        <taxon>Malvales</taxon>
        <taxon>Malvaceae</taxon>
        <taxon>Malvoideae</taxon>
        <taxon>Hibiscus</taxon>
    </lineage>
</organism>
<feature type="region of interest" description="Disordered" evidence="1">
    <location>
        <begin position="386"/>
        <end position="405"/>
    </location>
</feature>
<protein>
    <submittedName>
        <fullName evidence="2">Uncharacterized protein</fullName>
    </submittedName>
</protein>
<dbReference type="PANTHER" id="PTHR33318">
    <property type="entry name" value="ASPARTYL/GLUTAMYL-TRNA(ASN/GLN) AMIDOTRANSFERASE SUBUNIT"/>
    <property type="match status" value="1"/>
</dbReference>
<dbReference type="Proteomes" id="UP001396334">
    <property type="component" value="Unassembled WGS sequence"/>
</dbReference>
<feature type="region of interest" description="Disordered" evidence="1">
    <location>
        <begin position="294"/>
        <end position="372"/>
    </location>
</feature>
<feature type="compositionally biased region" description="Polar residues" evidence="1">
    <location>
        <begin position="296"/>
        <end position="320"/>
    </location>
</feature>
<evidence type="ECO:0000256" key="1">
    <source>
        <dbReference type="SAM" id="MobiDB-lite"/>
    </source>
</evidence>